<keyword evidence="6 15" id="KW-0256">Endoplasmic reticulum</keyword>
<protein>
    <recommendedName>
        <fullName evidence="15">CAAX prenyl protease</fullName>
        <ecNumber evidence="15">3.4.24.84</ecNumber>
    </recommendedName>
</protein>
<dbReference type="STRING" id="559304.G8YD42"/>
<dbReference type="EMBL" id="FO082050">
    <property type="protein sequence ID" value="CCE82873.1"/>
    <property type="molecule type" value="Genomic_DNA"/>
</dbReference>
<evidence type="ECO:0000256" key="2">
    <source>
        <dbReference type="ARBA" id="ARBA00022670"/>
    </source>
</evidence>
<keyword evidence="8 15" id="KW-1133">Transmembrane helix</keyword>
<feature type="active site" description="Proton donor" evidence="13">
    <location>
        <position position="381"/>
    </location>
</feature>
<dbReference type="Pfam" id="PF16491">
    <property type="entry name" value="Peptidase_M48_N"/>
    <property type="match status" value="1"/>
</dbReference>
<dbReference type="InParanoid" id="G8YD42"/>
<dbReference type="InterPro" id="IPR027057">
    <property type="entry name" value="CAXX_Prtase_1"/>
</dbReference>
<keyword evidence="9 15" id="KW-0482">Metalloprotease</keyword>
<evidence type="ECO:0000259" key="16">
    <source>
        <dbReference type="Pfam" id="PF01435"/>
    </source>
</evidence>
<comment type="subcellular location">
    <subcellularLocation>
        <location evidence="1 15">Endoplasmic reticulum membrane</location>
        <topology evidence="1 15">Multi-pass membrane protein</topology>
    </subcellularLocation>
</comment>
<comment type="function">
    <text evidence="15">Proteolytically removes the C-terminal three residues of farnesylated proteins.</text>
</comment>
<keyword evidence="10 15" id="KW-0472">Membrane</keyword>
<evidence type="ECO:0000256" key="8">
    <source>
        <dbReference type="ARBA" id="ARBA00022989"/>
    </source>
</evidence>
<keyword evidence="7 14" id="KW-0862">Zinc</keyword>
<reference evidence="18 19" key="1">
    <citation type="journal article" date="2012" name="G3 (Bethesda)">
        <title>Pichia sorbitophila, an interspecies yeast hybrid reveals early steps of genome resolution following polyploidization.</title>
        <authorList>
            <person name="Leh Louis V."/>
            <person name="Despons L."/>
            <person name="Friedrich A."/>
            <person name="Martin T."/>
            <person name="Durrens P."/>
            <person name="Casaregola S."/>
            <person name="Neuveglise C."/>
            <person name="Fairhead C."/>
            <person name="Marck C."/>
            <person name="Cruz J.A."/>
            <person name="Straub M.L."/>
            <person name="Kugler V."/>
            <person name="Sacerdot C."/>
            <person name="Uzunov Z."/>
            <person name="Thierry A."/>
            <person name="Weiss S."/>
            <person name="Bleykasten C."/>
            <person name="De Montigny J."/>
            <person name="Jacques N."/>
            <person name="Jung P."/>
            <person name="Lemaire M."/>
            <person name="Mallet S."/>
            <person name="Morel G."/>
            <person name="Richard G.F."/>
            <person name="Sarkar A."/>
            <person name="Savel G."/>
            <person name="Schacherer J."/>
            <person name="Seret M.L."/>
            <person name="Talla E."/>
            <person name="Samson G."/>
            <person name="Jubin C."/>
            <person name="Poulain J."/>
            <person name="Vacherie B."/>
            <person name="Barbe V."/>
            <person name="Pelletier E."/>
            <person name="Sherman D.J."/>
            <person name="Westhof E."/>
            <person name="Weissenbach J."/>
            <person name="Baret P.V."/>
            <person name="Wincker P."/>
            <person name="Gaillardin C."/>
            <person name="Dujon B."/>
            <person name="Souciet J.L."/>
        </authorList>
    </citation>
    <scope>NUCLEOTIDE SEQUENCE [LARGE SCALE GENOMIC DNA]</scope>
    <source>
        <strain evidence="19">ATCC MYA-4447 / BCRC 22081 / CBS 7064 / NBRC 10061 / NRRL Y-12695</strain>
    </source>
</reference>
<dbReference type="FunFam" id="3.30.2010.10:FF:000002">
    <property type="entry name" value="CAAX prenyl protease"/>
    <property type="match status" value="1"/>
</dbReference>
<dbReference type="InterPro" id="IPR032456">
    <property type="entry name" value="Peptidase_M48_N"/>
</dbReference>
<proteinExistence type="inferred from homology"/>
<comment type="cofactor">
    <cofactor evidence="14 15">
        <name>Zn(2+)</name>
        <dbReference type="ChEBI" id="CHEBI:29105"/>
    </cofactor>
    <text evidence="14 15">Binds 1 zinc ion per subunit.</text>
</comment>
<sequence>MSLANFTSFIREANFNWTDLLTGLTIGEFTFTSYLDYRQYNVLNKKNPPESLKGAIDDETFEKSQLYGREKLKFASFNKVFGLIQSLATIKYNLYAKFWNFSANLLAKSRFLPSSWNGIITHSVYFFAVYTLFGTLISLPFSYYNTFKIEGKFGFNKHTLKSWSLDKVKEIFISLVIGLPIVAIFFKIVDYYGESFPLYGGAVTIIIQLVLQTIVPNFITPLFFKYSKVEEGELRTKLENLASKIGFPLNNLYVIDGSSKSSHSNAFFSGLPWSKQIVLFDTLINHSTPDEITAVLAHELGHWKMNHIAKALAFNSVQLVFLFYLSAKFLYNDSLYREFGFSSVQPPIVGFFLFSYIFEPINCALTFGDRIFSRHNEYEADKFANDHGYKDSLIDALIKLDIQNLITIDADWLYSSYHHSHPILPERLSALGYLPKQILGKDK</sequence>
<gene>
    <name evidence="18" type="primary">Piso0_002625</name>
    <name evidence="18" type="ORF">GNLVRS01_PISO0J16069g</name>
</gene>
<accession>G8YD42</accession>
<keyword evidence="5 15" id="KW-0378">Hydrolase</keyword>
<dbReference type="InterPro" id="IPR001915">
    <property type="entry name" value="Peptidase_M48"/>
</dbReference>
<name>G8YD42_PICSO</name>
<evidence type="ECO:0000313" key="18">
    <source>
        <dbReference type="EMBL" id="CCE82873.1"/>
    </source>
</evidence>
<dbReference type="Gene3D" id="3.30.2010.10">
    <property type="entry name" value="Metalloproteases ('zincins'), catalytic domain"/>
    <property type="match status" value="1"/>
</dbReference>
<keyword evidence="4 14" id="KW-0479">Metal-binding</keyword>
<evidence type="ECO:0000256" key="1">
    <source>
        <dbReference type="ARBA" id="ARBA00004477"/>
    </source>
</evidence>
<evidence type="ECO:0000256" key="4">
    <source>
        <dbReference type="ARBA" id="ARBA00022723"/>
    </source>
</evidence>
<dbReference type="GO" id="GO:0004222">
    <property type="term" value="F:metalloendopeptidase activity"/>
    <property type="evidence" value="ECO:0007669"/>
    <property type="project" value="UniProtKB-UniRule"/>
</dbReference>
<dbReference type="GO" id="GO:0071586">
    <property type="term" value="P:CAAX-box protein processing"/>
    <property type="evidence" value="ECO:0007669"/>
    <property type="project" value="UniProtKB-UniRule"/>
</dbReference>
<keyword evidence="2 15" id="KW-0645">Protease</keyword>
<dbReference type="CDD" id="cd07343">
    <property type="entry name" value="M48A_Zmpste24p_like"/>
    <property type="match status" value="1"/>
</dbReference>
<dbReference type="OrthoDB" id="360839at2759"/>
<evidence type="ECO:0000256" key="14">
    <source>
        <dbReference type="PIRSR" id="PIRSR627057-2"/>
    </source>
</evidence>
<evidence type="ECO:0000256" key="6">
    <source>
        <dbReference type="ARBA" id="ARBA00022824"/>
    </source>
</evidence>
<feature type="transmembrane region" description="Helical" evidence="15">
    <location>
        <begin position="347"/>
        <end position="367"/>
    </location>
</feature>
<dbReference type="FunCoup" id="G8YD42">
    <property type="interactions" value="1405"/>
</dbReference>
<dbReference type="EC" id="3.4.24.84" evidence="15"/>
<feature type="domain" description="CAAX prenyl protease 1 N-terminal" evidence="17">
    <location>
        <begin position="39"/>
        <end position="225"/>
    </location>
</feature>
<keyword evidence="3 15" id="KW-0812">Transmembrane</keyword>
<feature type="binding site" evidence="14">
    <location>
        <position position="302"/>
    </location>
    <ligand>
        <name>Zn(2+)</name>
        <dbReference type="ChEBI" id="CHEBI:29105"/>
        <note>catalytic</note>
    </ligand>
</feature>
<keyword evidence="19" id="KW-1185">Reference proteome</keyword>
<evidence type="ECO:0000256" key="10">
    <source>
        <dbReference type="ARBA" id="ARBA00023136"/>
    </source>
</evidence>
<evidence type="ECO:0000256" key="11">
    <source>
        <dbReference type="ARBA" id="ARBA00044456"/>
    </source>
</evidence>
<feature type="binding site" evidence="14">
    <location>
        <position position="298"/>
    </location>
    <ligand>
        <name>Zn(2+)</name>
        <dbReference type="ChEBI" id="CHEBI:29105"/>
        <note>catalytic</note>
    </ligand>
</feature>
<dbReference type="AlphaFoldDB" id="G8YD42"/>
<feature type="transmembrane region" description="Helical" evidence="15">
    <location>
        <begin position="308"/>
        <end position="327"/>
    </location>
</feature>
<dbReference type="Pfam" id="PF01435">
    <property type="entry name" value="Peptidase_M48"/>
    <property type="match status" value="1"/>
</dbReference>
<dbReference type="GO" id="GO:0005789">
    <property type="term" value="C:endoplasmic reticulum membrane"/>
    <property type="evidence" value="ECO:0007669"/>
    <property type="project" value="UniProtKB-SubCell"/>
</dbReference>
<feature type="active site" evidence="13">
    <location>
        <position position="299"/>
    </location>
</feature>
<evidence type="ECO:0000259" key="17">
    <source>
        <dbReference type="Pfam" id="PF16491"/>
    </source>
</evidence>
<feature type="transmembrane region" description="Helical" evidence="15">
    <location>
        <begin position="168"/>
        <end position="186"/>
    </location>
</feature>
<evidence type="ECO:0000256" key="5">
    <source>
        <dbReference type="ARBA" id="ARBA00022801"/>
    </source>
</evidence>
<dbReference type="HOGENOM" id="CLU_025947_3_3_1"/>
<evidence type="ECO:0000256" key="7">
    <source>
        <dbReference type="ARBA" id="ARBA00022833"/>
    </source>
</evidence>
<dbReference type="PANTHER" id="PTHR10120">
    <property type="entry name" value="CAAX PRENYL PROTEASE 1"/>
    <property type="match status" value="1"/>
</dbReference>
<comment type="similarity">
    <text evidence="12 15">Belongs to the peptidase M48A family.</text>
</comment>
<evidence type="ECO:0000256" key="15">
    <source>
        <dbReference type="RuleBase" id="RU366005"/>
    </source>
</evidence>
<evidence type="ECO:0000256" key="12">
    <source>
        <dbReference type="ARBA" id="ARBA00060927"/>
    </source>
</evidence>
<evidence type="ECO:0000313" key="19">
    <source>
        <dbReference type="Proteomes" id="UP000005222"/>
    </source>
</evidence>
<evidence type="ECO:0000256" key="3">
    <source>
        <dbReference type="ARBA" id="ARBA00022692"/>
    </source>
</evidence>
<evidence type="ECO:0000256" key="9">
    <source>
        <dbReference type="ARBA" id="ARBA00023049"/>
    </source>
</evidence>
<dbReference type="OMA" id="FVIEEKF"/>
<dbReference type="GO" id="GO:0046872">
    <property type="term" value="F:metal ion binding"/>
    <property type="evidence" value="ECO:0007669"/>
    <property type="project" value="UniProtKB-UniRule"/>
</dbReference>
<feature type="transmembrane region" description="Helical" evidence="15">
    <location>
        <begin position="198"/>
        <end position="219"/>
    </location>
</feature>
<organism evidence="18 19">
    <name type="scientific">Pichia sorbitophila (strain ATCC MYA-4447 / BCRC 22081 / CBS 7064 / NBRC 10061 / NRRL Y-12695)</name>
    <name type="common">Hybrid yeast</name>
    <dbReference type="NCBI Taxonomy" id="559304"/>
    <lineage>
        <taxon>Eukaryota</taxon>
        <taxon>Fungi</taxon>
        <taxon>Dikarya</taxon>
        <taxon>Ascomycota</taxon>
        <taxon>Saccharomycotina</taxon>
        <taxon>Pichiomycetes</taxon>
        <taxon>Debaryomycetaceae</taxon>
        <taxon>Millerozyma</taxon>
    </lineage>
</organism>
<dbReference type="Proteomes" id="UP000005222">
    <property type="component" value="Chromosome J"/>
</dbReference>
<evidence type="ECO:0000256" key="13">
    <source>
        <dbReference type="PIRSR" id="PIRSR627057-1"/>
    </source>
</evidence>
<feature type="binding site" evidence="14">
    <location>
        <position position="377"/>
    </location>
    <ligand>
        <name>Zn(2+)</name>
        <dbReference type="ChEBI" id="CHEBI:29105"/>
        <note>catalytic</note>
    </ligand>
</feature>
<comment type="catalytic activity">
    <reaction evidence="11 15">
        <text>Hydrolyzes the peptide bond -P2-(S-farnesyl or geranylgeranyl)C-P1'-P2'-P3'-COOH where P1' and P2' are amino acids with aliphatic side chains and P3' is any C-terminal residue.</text>
        <dbReference type="EC" id="3.4.24.84"/>
    </reaction>
</comment>
<feature type="transmembrane region" description="Helical" evidence="15">
    <location>
        <begin position="124"/>
        <end position="147"/>
    </location>
</feature>
<feature type="domain" description="Peptidase M48" evidence="16">
    <location>
        <begin position="230"/>
        <end position="432"/>
    </location>
</feature>
<dbReference type="eggNOG" id="KOG2719">
    <property type="taxonomic scope" value="Eukaryota"/>
</dbReference>